<dbReference type="EnsemblMetazoa" id="CapteT544">
    <property type="protein sequence ID" value="CapteP544"/>
    <property type="gene ID" value="CapteG544"/>
</dbReference>
<evidence type="ECO:0000256" key="3">
    <source>
        <dbReference type="ARBA" id="ARBA00020815"/>
    </source>
</evidence>
<comment type="subcellular location">
    <subcellularLocation>
        <location evidence="1">Nucleus</location>
    </subcellularLocation>
</comment>
<evidence type="ECO:0000256" key="4">
    <source>
        <dbReference type="ARBA" id="ARBA00023015"/>
    </source>
</evidence>
<evidence type="ECO:0000256" key="2">
    <source>
        <dbReference type="ARBA" id="ARBA00009543"/>
    </source>
</evidence>
<dbReference type="InterPro" id="IPR036390">
    <property type="entry name" value="WH_DNA-bd_sf"/>
</dbReference>
<evidence type="ECO:0000256" key="9">
    <source>
        <dbReference type="SAM" id="MobiDB-lite"/>
    </source>
</evidence>
<dbReference type="Pfam" id="PF02270">
    <property type="entry name" value="TFIIF_beta"/>
    <property type="match status" value="1"/>
</dbReference>
<keyword evidence="13" id="KW-1185">Reference proteome</keyword>
<dbReference type="OMA" id="STPREHE"/>
<gene>
    <name evidence="11" type="ORF">CAPTEDRAFT_544</name>
</gene>
<feature type="region of interest" description="Disordered" evidence="9">
    <location>
        <begin position="44"/>
        <end position="67"/>
    </location>
</feature>
<feature type="domain" description="TFIIF beta subunit HTH" evidence="10">
    <location>
        <begin position="135"/>
        <end position="199"/>
    </location>
</feature>
<dbReference type="GO" id="GO:0006368">
    <property type="term" value="P:transcription elongation by RNA polymerase II"/>
    <property type="evidence" value="ECO:0007669"/>
    <property type="project" value="UniProtKB-ARBA"/>
</dbReference>
<evidence type="ECO:0000313" key="12">
    <source>
        <dbReference type="EnsemblMetazoa" id="CapteP544"/>
    </source>
</evidence>
<dbReference type="GO" id="GO:0006367">
    <property type="term" value="P:transcription initiation at RNA polymerase II promoter"/>
    <property type="evidence" value="ECO:0007669"/>
    <property type="project" value="InterPro"/>
</dbReference>
<dbReference type="Proteomes" id="UP000014760">
    <property type="component" value="Unassembled WGS sequence"/>
</dbReference>
<dbReference type="OrthoDB" id="26094at2759"/>
<evidence type="ECO:0000256" key="5">
    <source>
        <dbReference type="ARBA" id="ARBA00023125"/>
    </source>
</evidence>
<reference evidence="11 13" key="2">
    <citation type="journal article" date="2013" name="Nature">
        <title>Insights into bilaterian evolution from three spiralian genomes.</title>
        <authorList>
            <person name="Simakov O."/>
            <person name="Marletaz F."/>
            <person name="Cho S.J."/>
            <person name="Edsinger-Gonzales E."/>
            <person name="Havlak P."/>
            <person name="Hellsten U."/>
            <person name="Kuo D.H."/>
            <person name="Larsson T."/>
            <person name="Lv J."/>
            <person name="Arendt D."/>
            <person name="Savage R."/>
            <person name="Osoegawa K."/>
            <person name="de Jong P."/>
            <person name="Grimwood J."/>
            <person name="Chapman J.A."/>
            <person name="Shapiro H."/>
            <person name="Aerts A."/>
            <person name="Otillar R.P."/>
            <person name="Terry A.Y."/>
            <person name="Boore J.L."/>
            <person name="Grigoriev I.V."/>
            <person name="Lindberg D.R."/>
            <person name="Seaver E.C."/>
            <person name="Weisblat D.A."/>
            <person name="Putnam N.H."/>
            <person name="Rokhsar D.S."/>
        </authorList>
    </citation>
    <scope>NUCLEOTIDE SEQUENCE</scope>
    <source>
        <strain evidence="11 13">I ESC-2004</strain>
    </source>
</reference>
<dbReference type="Gene3D" id="1.10.10.10">
    <property type="entry name" value="Winged helix-like DNA-binding domain superfamily/Winged helix DNA-binding domain"/>
    <property type="match status" value="1"/>
</dbReference>
<dbReference type="AlphaFoldDB" id="R7V3J0"/>
<accession>R7V3J0</accession>
<dbReference type="InterPro" id="IPR003196">
    <property type="entry name" value="TFIIF_beta"/>
</dbReference>
<reference evidence="13" key="1">
    <citation type="submission" date="2012-12" db="EMBL/GenBank/DDBJ databases">
        <authorList>
            <person name="Hellsten U."/>
            <person name="Grimwood J."/>
            <person name="Chapman J.A."/>
            <person name="Shapiro H."/>
            <person name="Aerts A."/>
            <person name="Otillar R.P."/>
            <person name="Terry A.Y."/>
            <person name="Boore J.L."/>
            <person name="Simakov O."/>
            <person name="Marletaz F."/>
            <person name="Cho S.-J."/>
            <person name="Edsinger-Gonzales E."/>
            <person name="Havlak P."/>
            <person name="Kuo D.-H."/>
            <person name="Larsson T."/>
            <person name="Lv J."/>
            <person name="Arendt D."/>
            <person name="Savage R."/>
            <person name="Osoegawa K."/>
            <person name="de Jong P."/>
            <person name="Lindberg D.R."/>
            <person name="Seaver E.C."/>
            <person name="Weisblat D.A."/>
            <person name="Putnam N.H."/>
            <person name="Grigoriev I.V."/>
            <person name="Rokhsar D.S."/>
        </authorList>
    </citation>
    <scope>NUCLEOTIDE SEQUENCE</scope>
    <source>
        <strain evidence="13">I ESC-2004</strain>
    </source>
</reference>
<dbReference type="GO" id="GO:0005674">
    <property type="term" value="C:transcription factor TFIIF complex"/>
    <property type="evidence" value="ECO:0007669"/>
    <property type="project" value="InterPro"/>
</dbReference>
<dbReference type="InterPro" id="IPR011039">
    <property type="entry name" value="TFIIF_interaction"/>
</dbReference>
<dbReference type="PANTHER" id="PTHR10445">
    <property type="entry name" value="GENERAL TRANSCRIPTION FACTOR IIF SUBUNIT 2"/>
    <property type="match status" value="1"/>
</dbReference>
<dbReference type="STRING" id="283909.R7V3J0"/>
<proteinExistence type="inferred from homology"/>
<keyword evidence="4" id="KW-0805">Transcription regulation</keyword>
<dbReference type="GO" id="GO:0003677">
    <property type="term" value="F:DNA binding"/>
    <property type="evidence" value="ECO:0007669"/>
    <property type="project" value="UniProtKB-KW"/>
</dbReference>
<evidence type="ECO:0000256" key="6">
    <source>
        <dbReference type="ARBA" id="ARBA00023163"/>
    </source>
</evidence>
<dbReference type="HOGENOM" id="CLU_047858_1_0_1"/>
<reference evidence="12" key="3">
    <citation type="submission" date="2015-06" db="UniProtKB">
        <authorList>
            <consortium name="EnsemblMetazoa"/>
        </authorList>
    </citation>
    <scope>IDENTIFICATION</scope>
</reference>
<organism evidence="11">
    <name type="scientific">Capitella teleta</name>
    <name type="common">Polychaete worm</name>
    <dbReference type="NCBI Taxonomy" id="283909"/>
    <lineage>
        <taxon>Eukaryota</taxon>
        <taxon>Metazoa</taxon>
        <taxon>Spiralia</taxon>
        <taxon>Lophotrochozoa</taxon>
        <taxon>Annelida</taxon>
        <taxon>Polychaeta</taxon>
        <taxon>Sedentaria</taxon>
        <taxon>Scolecida</taxon>
        <taxon>Capitellidae</taxon>
        <taxon>Capitella</taxon>
    </lineage>
</organism>
<keyword evidence="7" id="KW-0539">Nucleus</keyword>
<dbReference type="PANTHER" id="PTHR10445:SF0">
    <property type="entry name" value="GENERAL TRANSCRIPTION FACTOR IIF SUBUNIT 2"/>
    <property type="match status" value="1"/>
</dbReference>
<keyword evidence="5" id="KW-0238">DNA-binding</keyword>
<dbReference type="FunFam" id="1.10.10.10:FF:000035">
    <property type="entry name" value="General transcription factor IIF subunit 2"/>
    <property type="match status" value="1"/>
</dbReference>
<evidence type="ECO:0000259" key="10">
    <source>
        <dbReference type="Pfam" id="PF02270"/>
    </source>
</evidence>
<evidence type="ECO:0000313" key="11">
    <source>
        <dbReference type="EMBL" id="ELU10906.1"/>
    </source>
</evidence>
<evidence type="ECO:0000256" key="8">
    <source>
        <dbReference type="ARBA" id="ARBA00033388"/>
    </source>
</evidence>
<sequence>MAGGKPEVIFSLDSRLAAVEDAEKNKVPKDHKFVLGSLGRQSLSVLSTVPSDKEPTDPSSSNEELSLEGKVIQRAECKPVADSNYMALKRSSFETSNNPARQVVHLDKAVLNYKPKSIHSAMVEMDNKPKDQKRMRMDKDRVMEMLFSAFEKHQYYNLKDLVKITDQPVVFLKEILREIGNYNMKAPHKNMWELKSEFRHYKDDKPSTSAV</sequence>
<dbReference type="InterPro" id="IPR040450">
    <property type="entry name" value="TFIIF_beta_HTH"/>
</dbReference>
<evidence type="ECO:0000256" key="1">
    <source>
        <dbReference type="ARBA" id="ARBA00004123"/>
    </source>
</evidence>
<dbReference type="SUPFAM" id="SSF50916">
    <property type="entry name" value="Rap30/74 interaction domains"/>
    <property type="match status" value="1"/>
</dbReference>
<dbReference type="SUPFAM" id="SSF46785">
    <property type="entry name" value="Winged helix' DNA-binding domain"/>
    <property type="match status" value="1"/>
</dbReference>
<name>R7V3J0_CAPTE</name>
<comment type="similarity">
    <text evidence="2">Belongs to the TFIIF beta subunit family.</text>
</comment>
<protein>
    <recommendedName>
        <fullName evidence="3">General transcription factor IIF subunit 2</fullName>
    </recommendedName>
    <alternativeName>
        <fullName evidence="8">Transcription initiation factor IIF subunit beta</fullName>
    </alternativeName>
</protein>
<dbReference type="EMBL" id="KB297182">
    <property type="protein sequence ID" value="ELU10906.1"/>
    <property type="molecule type" value="Genomic_DNA"/>
</dbReference>
<dbReference type="InterPro" id="IPR036388">
    <property type="entry name" value="WH-like_DNA-bd_sf"/>
</dbReference>
<evidence type="ECO:0000313" key="13">
    <source>
        <dbReference type="Proteomes" id="UP000014760"/>
    </source>
</evidence>
<dbReference type="FunCoup" id="R7V3J0">
    <property type="interactions" value="1641"/>
</dbReference>
<keyword evidence="6" id="KW-0804">Transcription</keyword>
<dbReference type="EMBL" id="AMQN01005953">
    <property type="status" value="NOT_ANNOTATED_CDS"/>
    <property type="molecule type" value="Genomic_DNA"/>
</dbReference>
<evidence type="ECO:0000256" key="7">
    <source>
        <dbReference type="ARBA" id="ARBA00023242"/>
    </source>
</evidence>